<organism evidence="1 2">
    <name type="scientific">Frondihabitans sucicola</name>
    <dbReference type="NCBI Taxonomy" id="1268041"/>
    <lineage>
        <taxon>Bacteria</taxon>
        <taxon>Bacillati</taxon>
        <taxon>Actinomycetota</taxon>
        <taxon>Actinomycetes</taxon>
        <taxon>Micrococcales</taxon>
        <taxon>Microbacteriaceae</taxon>
        <taxon>Frondihabitans</taxon>
    </lineage>
</organism>
<gene>
    <name evidence="1" type="ORF">GCM10025867_00010</name>
</gene>
<evidence type="ECO:0000313" key="2">
    <source>
        <dbReference type="Proteomes" id="UP001321486"/>
    </source>
</evidence>
<dbReference type="Proteomes" id="UP001321486">
    <property type="component" value="Chromosome"/>
</dbReference>
<dbReference type="EMBL" id="AP027732">
    <property type="protein sequence ID" value="BDZ47760.1"/>
    <property type="molecule type" value="Genomic_DNA"/>
</dbReference>
<dbReference type="RefSeq" id="WP_286344892.1">
    <property type="nucleotide sequence ID" value="NZ_AP027732.1"/>
</dbReference>
<evidence type="ECO:0000313" key="1">
    <source>
        <dbReference type="EMBL" id="BDZ47760.1"/>
    </source>
</evidence>
<proteinExistence type="predicted"/>
<name>A0ABM8GHC6_9MICO</name>
<accession>A0ABM8GHC6</accession>
<reference evidence="2" key="1">
    <citation type="journal article" date="2019" name="Int. J. Syst. Evol. Microbiol.">
        <title>The Global Catalogue of Microorganisms (GCM) 10K type strain sequencing project: providing services to taxonomists for standard genome sequencing and annotation.</title>
        <authorList>
            <consortium name="The Broad Institute Genomics Platform"/>
            <consortium name="The Broad Institute Genome Sequencing Center for Infectious Disease"/>
            <person name="Wu L."/>
            <person name="Ma J."/>
        </authorList>
    </citation>
    <scope>NUCLEOTIDE SEQUENCE [LARGE SCALE GENOMIC DNA]</scope>
    <source>
        <strain evidence="2">NBRC 108728</strain>
    </source>
</reference>
<protein>
    <submittedName>
        <fullName evidence="1">Uncharacterized protein</fullName>
    </submittedName>
</protein>
<sequence>MRGYTWWPVFDFVDWSFASGGRNVEEFQVDDGLVEARSSSTASKSPYLRRMGLIRLDEQEDGTLARVPTAAADGFAARTRAAGADVIDDLSA</sequence>
<keyword evidence="2" id="KW-1185">Reference proteome</keyword>